<sequence length="84" mass="9245">MRVVRAFTIGNPIGCRGSACGGDDHLAWKRPVSSEVYRGLRTARGVDLPSWVRVEGRLVRTPVRSDMDKQSITVDQFIAAMASI</sequence>
<accession>A0A438CEN6</accession>
<reference evidence="1 2" key="1">
    <citation type="journal article" date="2018" name="PLoS Genet.">
        <title>Population sequencing reveals clonal diversity and ancestral inbreeding in the grapevine cultivar Chardonnay.</title>
        <authorList>
            <person name="Roach M.J."/>
            <person name="Johnson D.L."/>
            <person name="Bohlmann J."/>
            <person name="van Vuuren H.J."/>
            <person name="Jones S.J."/>
            <person name="Pretorius I.S."/>
            <person name="Schmidt S.A."/>
            <person name="Borneman A.R."/>
        </authorList>
    </citation>
    <scope>NUCLEOTIDE SEQUENCE [LARGE SCALE GENOMIC DNA]</scope>
    <source>
        <strain evidence="2">cv. Chardonnay</strain>
        <tissue evidence="1">Leaf</tissue>
    </source>
</reference>
<protein>
    <submittedName>
        <fullName evidence="1">Uncharacterized protein</fullName>
    </submittedName>
</protein>
<name>A0A438CEN6_VITVI</name>
<evidence type="ECO:0000313" key="2">
    <source>
        <dbReference type="Proteomes" id="UP000288805"/>
    </source>
</evidence>
<gene>
    <name evidence="1" type="ORF">CK203_099914</name>
</gene>
<dbReference type="EMBL" id="QGNW01002275">
    <property type="protein sequence ID" value="RVW21664.1"/>
    <property type="molecule type" value="Genomic_DNA"/>
</dbReference>
<evidence type="ECO:0000313" key="1">
    <source>
        <dbReference type="EMBL" id="RVW21664.1"/>
    </source>
</evidence>
<proteinExistence type="predicted"/>
<dbReference type="Proteomes" id="UP000288805">
    <property type="component" value="Unassembled WGS sequence"/>
</dbReference>
<comment type="caution">
    <text evidence="1">The sequence shown here is derived from an EMBL/GenBank/DDBJ whole genome shotgun (WGS) entry which is preliminary data.</text>
</comment>
<organism evidence="1 2">
    <name type="scientific">Vitis vinifera</name>
    <name type="common">Grape</name>
    <dbReference type="NCBI Taxonomy" id="29760"/>
    <lineage>
        <taxon>Eukaryota</taxon>
        <taxon>Viridiplantae</taxon>
        <taxon>Streptophyta</taxon>
        <taxon>Embryophyta</taxon>
        <taxon>Tracheophyta</taxon>
        <taxon>Spermatophyta</taxon>
        <taxon>Magnoliopsida</taxon>
        <taxon>eudicotyledons</taxon>
        <taxon>Gunneridae</taxon>
        <taxon>Pentapetalae</taxon>
        <taxon>rosids</taxon>
        <taxon>Vitales</taxon>
        <taxon>Vitaceae</taxon>
        <taxon>Viteae</taxon>
        <taxon>Vitis</taxon>
    </lineage>
</organism>
<dbReference type="AlphaFoldDB" id="A0A438CEN6"/>